<dbReference type="Proteomes" id="UP000663855">
    <property type="component" value="Unassembled WGS sequence"/>
</dbReference>
<evidence type="ECO:0000256" key="13">
    <source>
        <dbReference type="SAM" id="MobiDB-lite"/>
    </source>
</evidence>
<dbReference type="GO" id="GO:0036297">
    <property type="term" value="P:interstrand cross-link repair"/>
    <property type="evidence" value="ECO:0007669"/>
    <property type="project" value="TreeGrafter"/>
</dbReference>
<comment type="subcellular location">
    <subcellularLocation>
        <location evidence="1">Nucleus</location>
    </subcellularLocation>
</comment>
<dbReference type="Gene3D" id="3.60.15.10">
    <property type="entry name" value="Ribonuclease Z/Hydroxyacylglutathione hydrolase-like"/>
    <property type="match status" value="1"/>
</dbReference>
<accession>A0A814FSH9</accession>
<dbReference type="GO" id="GO:0035312">
    <property type="term" value="F:5'-3' DNA exonuclease activity"/>
    <property type="evidence" value="ECO:0007669"/>
    <property type="project" value="TreeGrafter"/>
</dbReference>
<evidence type="ECO:0000256" key="10">
    <source>
        <dbReference type="ARBA" id="ARBA00023242"/>
    </source>
</evidence>
<dbReference type="InterPro" id="IPR011084">
    <property type="entry name" value="DRMBL"/>
</dbReference>
<keyword evidence="8" id="KW-0233">DNA recombination</keyword>
<evidence type="ECO:0000256" key="4">
    <source>
        <dbReference type="ARBA" id="ARBA00022759"/>
    </source>
</evidence>
<dbReference type="GO" id="GO:0005634">
    <property type="term" value="C:nucleus"/>
    <property type="evidence" value="ECO:0007669"/>
    <property type="project" value="UniProtKB-SubCell"/>
</dbReference>
<dbReference type="PANTHER" id="PTHR23240">
    <property type="entry name" value="DNA CROSS-LINK REPAIR PROTEIN PSO2/SNM1-RELATED"/>
    <property type="match status" value="1"/>
</dbReference>
<dbReference type="Pfam" id="PF07522">
    <property type="entry name" value="DRMBL"/>
    <property type="match status" value="1"/>
</dbReference>
<evidence type="ECO:0000256" key="1">
    <source>
        <dbReference type="ARBA" id="ARBA00004123"/>
    </source>
</evidence>
<dbReference type="AlphaFoldDB" id="A0A814FSH9"/>
<dbReference type="GO" id="GO:0004519">
    <property type="term" value="F:endonuclease activity"/>
    <property type="evidence" value="ECO:0007669"/>
    <property type="project" value="UniProtKB-KW"/>
</dbReference>
<dbReference type="InterPro" id="IPR036866">
    <property type="entry name" value="RibonucZ/Hydroxyglut_hydro"/>
</dbReference>
<dbReference type="InterPro" id="IPR001279">
    <property type="entry name" value="Metallo-B-lactamas"/>
</dbReference>
<keyword evidence="5" id="KW-0227">DNA damage</keyword>
<evidence type="ECO:0000256" key="7">
    <source>
        <dbReference type="ARBA" id="ARBA00022839"/>
    </source>
</evidence>
<reference evidence="15" key="1">
    <citation type="submission" date="2021-02" db="EMBL/GenBank/DDBJ databases">
        <authorList>
            <person name="Nowell W R."/>
        </authorList>
    </citation>
    <scope>NUCLEOTIDE SEQUENCE</scope>
</reference>
<comment type="similarity">
    <text evidence="2">Belongs to the DNA repair metallo-beta-lactamase (DRMBL) family.</text>
</comment>
<evidence type="ECO:0000313" key="15">
    <source>
        <dbReference type="EMBL" id="CAF0989532.1"/>
    </source>
</evidence>
<evidence type="ECO:0000256" key="11">
    <source>
        <dbReference type="ARBA" id="ARBA00039759"/>
    </source>
</evidence>
<keyword evidence="3" id="KW-0540">Nuclease</keyword>
<dbReference type="SUPFAM" id="SSF56281">
    <property type="entry name" value="Metallo-hydrolase/oxidoreductase"/>
    <property type="match status" value="1"/>
</dbReference>
<evidence type="ECO:0000256" key="2">
    <source>
        <dbReference type="ARBA" id="ARBA00010304"/>
    </source>
</evidence>
<evidence type="ECO:0000256" key="8">
    <source>
        <dbReference type="ARBA" id="ARBA00023172"/>
    </source>
</evidence>
<dbReference type="GO" id="GO:0003684">
    <property type="term" value="F:damaged DNA binding"/>
    <property type="evidence" value="ECO:0007669"/>
    <property type="project" value="TreeGrafter"/>
</dbReference>
<keyword evidence="6" id="KW-0378">Hydrolase</keyword>
<name>A0A814FSH9_9BILA</name>
<dbReference type="GO" id="GO:0006310">
    <property type="term" value="P:DNA recombination"/>
    <property type="evidence" value="ECO:0007669"/>
    <property type="project" value="UniProtKB-KW"/>
</dbReference>
<keyword evidence="7" id="KW-0269">Exonuclease</keyword>
<keyword evidence="4" id="KW-0255">Endonuclease</keyword>
<evidence type="ECO:0000313" key="16">
    <source>
        <dbReference type="Proteomes" id="UP000663855"/>
    </source>
</evidence>
<dbReference type="PANTHER" id="PTHR23240:SF8">
    <property type="entry name" value="PROTEIN ARTEMIS"/>
    <property type="match status" value="1"/>
</dbReference>
<dbReference type="SMART" id="SM00849">
    <property type="entry name" value="Lactamase_B"/>
    <property type="match status" value="1"/>
</dbReference>
<dbReference type="GO" id="GO:0000723">
    <property type="term" value="P:telomere maintenance"/>
    <property type="evidence" value="ECO:0007669"/>
    <property type="project" value="TreeGrafter"/>
</dbReference>
<keyword evidence="9" id="KW-0234">DNA repair</keyword>
<feature type="domain" description="Metallo-beta-lactamase" evidence="14">
    <location>
        <begin position="3"/>
        <end position="198"/>
    </location>
</feature>
<gene>
    <name evidence="15" type="ORF">CJN711_LOCUS1781</name>
</gene>
<keyword evidence="10" id="KW-0539">Nucleus</keyword>
<protein>
    <recommendedName>
        <fullName evidence="11">Protein artemis</fullName>
    </recommendedName>
    <alternativeName>
        <fullName evidence="12">DNA cross-link repair 1C protein</fullName>
    </alternativeName>
</protein>
<evidence type="ECO:0000256" key="6">
    <source>
        <dbReference type="ARBA" id="ARBA00022801"/>
    </source>
</evidence>
<organism evidence="15 16">
    <name type="scientific">Rotaria magnacalcarata</name>
    <dbReference type="NCBI Taxonomy" id="392030"/>
    <lineage>
        <taxon>Eukaryota</taxon>
        <taxon>Metazoa</taxon>
        <taxon>Spiralia</taxon>
        <taxon>Gnathifera</taxon>
        <taxon>Rotifera</taxon>
        <taxon>Eurotatoria</taxon>
        <taxon>Bdelloidea</taxon>
        <taxon>Philodinida</taxon>
        <taxon>Philodinidae</taxon>
        <taxon>Rotaria</taxon>
    </lineage>
</organism>
<evidence type="ECO:0000256" key="5">
    <source>
        <dbReference type="ARBA" id="ARBA00022763"/>
    </source>
</evidence>
<proteinExistence type="inferred from homology"/>
<evidence type="ECO:0000256" key="9">
    <source>
        <dbReference type="ARBA" id="ARBA00023204"/>
    </source>
</evidence>
<dbReference type="GO" id="GO:0006303">
    <property type="term" value="P:double-strand break repair via nonhomologous end joining"/>
    <property type="evidence" value="ECO:0007669"/>
    <property type="project" value="TreeGrafter"/>
</dbReference>
<comment type="caution">
    <text evidence="15">The sequence shown here is derived from an EMBL/GenBank/DDBJ whole genome shotgun (WGS) entry which is preliminary data.</text>
</comment>
<feature type="region of interest" description="Disordered" evidence="13">
    <location>
        <begin position="587"/>
        <end position="611"/>
    </location>
</feature>
<sequence length="632" mass="72293">MCTYHGILEEYPLISIDSFETHNYTSTMFFITHIHMDHLVGLERPEFGKYVAKINAPIYMSEISKNFLSTMAPYRHLIPYFKTVPIDQPFALTIQSNDPVQAKLKEGANQDSIKNTLSSHTPDVGEKILVTCFGSGHCPGSMMVWIEGGHGNVLFTGDFRLYRGQTKRIKHLHRRRTNDVDTDETYVFKPIENLYIDMTFFRPDILHIPTREVSCEALILWIKGLVADKSNTANIYFKTSARVGYEQIYRALYDGLGMRIHVEQGQYDFYSCIPLIQECLTTDPSTTRLHACRTSASNFAQPCAFFRNCDKPIRVLLSIMWFTDQIAAGELLVEYHKYHSNFEQSVSTSNKRYFIGFQDYGGEGVDVSYSDKYLSYRLCYSLHSSFSEIADVLKTLKPKRVTPIAAPFTSQLTPKRLFQIIDHYIQDPNKPKATITEGKLIERIQRKPINQQLQVKHRYESFQTKAERKRKKKLIQEQQLRKDNDDELDLDINNEAEKQLLQRVNSLKESLSKKIKTTESKPIIRSISFDLLTSEDNLQRATSSKSSQSSQIFPLELKSEDTPHANNSNTSLNKDSILSDIMPLTSDQSVDLPCSDGNRQRTSSDSSSDTVDYDFDTETCTAITSTSIDTII</sequence>
<evidence type="ECO:0000256" key="3">
    <source>
        <dbReference type="ARBA" id="ARBA00022722"/>
    </source>
</evidence>
<evidence type="ECO:0000259" key="14">
    <source>
        <dbReference type="SMART" id="SM00849"/>
    </source>
</evidence>
<dbReference type="EMBL" id="CAJNOV010000117">
    <property type="protein sequence ID" value="CAF0989532.1"/>
    <property type="molecule type" value="Genomic_DNA"/>
</dbReference>
<evidence type="ECO:0000256" key="12">
    <source>
        <dbReference type="ARBA" id="ARBA00042677"/>
    </source>
</evidence>